<dbReference type="GO" id="GO:0044539">
    <property type="term" value="P:long-chain fatty acid import into cell"/>
    <property type="evidence" value="ECO:0007669"/>
    <property type="project" value="TreeGrafter"/>
</dbReference>
<protein>
    <submittedName>
        <fullName evidence="3">Uncharacterized protein</fullName>
    </submittedName>
</protein>
<dbReference type="GO" id="GO:0005886">
    <property type="term" value="C:plasma membrane"/>
    <property type="evidence" value="ECO:0007669"/>
    <property type="project" value="TreeGrafter"/>
</dbReference>
<dbReference type="GeneTree" id="ENSGT00940000157947"/>
<reference evidence="3" key="1">
    <citation type="submission" date="2025-05" db="UniProtKB">
        <authorList>
            <consortium name="Ensembl"/>
        </authorList>
    </citation>
    <scope>IDENTIFICATION</scope>
</reference>
<keyword evidence="4" id="KW-1185">Reference proteome</keyword>
<organism evidence="3 4">
    <name type="scientific">Maylandia zebra</name>
    <name type="common">zebra mbuna</name>
    <dbReference type="NCBI Taxonomy" id="106582"/>
    <lineage>
        <taxon>Eukaryota</taxon>
        <taxon>Metazoa</taxon>
        <taxon>Chordata</taxon>
        <taxon>Craniata</taxon>
        <taxon>Vertebrata</taxon>
        <taxon>Euteleostomi</taxon>
        <taxon>Actinopterygii</taxon>
        <taxon>Neopterygii</taxon>
        <taxon>Teleostei</taxon>
        <taxon>Neoteleostei</taxon>
        <taxon>Acanthomorphata</taxon>
        <taxon>Ovalentaria</taxon>
        <taxon>Cichlomorphae</taxon>
        <taxon>Cichliformes</taxon>
        <taxon>Cichlidae</taxon>
        <taxon>African cichlids</taxon>
        <taxon>Pseudocrenilabrinae</taxon>
        <taxon>Haplochromini</taxon>
        <taxon>Maylandia</taxon>
        <taxon>Maylandia zebra complex</taxon>
    </lineage>
</organism>
<dbReference type="GO" id="GO:0005324">
    <property type="term" value="F:long-chain fatty acid transmembrane transporter activity"/>
    <property type="evidence" value="ECO:0007669"/>
    <property type="project" value="TreeGrafter"/>
</dbReference>
<proteinExistence type="inferred from homology"/>
<evidence type="ECO:0000313" key="3">
    <source>
        <dbReference type="Ensembl" id="ENSMZEP00005004000.1"/>
    </source>
</evidence>
<dbReference type="STRING" id="106582.ENSMZEP00005004000"/>
<dbReference type="AlphaFoldDB" id="A0A3P9B261"/>
<evidence type="ECO:0000313" key="4">
    <source>
        <dbReference type="Proteomes" id="UP000265160"/>
    </source>
</evidence>
<name>A0A3P9B261_9CICH</name>
<evidence type="ECO:0000256" key="2">
    <source>
        <dbReference type="ARBA" id="ARBA00022598"/>
    </source>
</evidence>
<dbReference type="GO" id="GO:0005789">
    <property type="term" value="C:endoplasmic reticulum membrane"/>
    <property type="evidence" value="ECO:0007669"/>
    <property type="project" value="TreeGrafter"/>
</dbReference>
<accession>A0A3P9B261</accession>
<comment type="similarity">
    <text evidence="1">Belongs to the ATP-dependent AMP-binding enzyme family.</text>
</comment>
<keyword evidence="2" id="KW-0436">Ligase</keyword>
<dbReference type="Proteomes" id="UP000265160">
    <property type="component" value="Unplaced"/>
</dbReference>
<sequence length="90" mass="10328">MAAVTLMDGLKFDSTVVFKHVEDFLPSYARPRFLRIQVCTFKLIKTKAVEQGFNPNEITDPLYFLNEKERNYTPLTPDVFDSIVAGNIKI</sequence>
<dbReference type="GO" id="GO:0004467">
    <property type="term" value="F:long-chain fatty acid-CoA ligase activity"/>
    <property type="evidence" value="ECO:0007669"/>
    <property type="project" value="TreeGrafter"/>
</dbReference>
<dbReference type="PANTHER" id="PTHR43107">
    <property type="entry name" value="LONG-CHAIN FATTY ACID TRANSPORT PROTEIN"/>
    <property type="match status" value="1"/>
</dbReference>
<dbReference type="Ensembl" id="ENSMZET00005004162.1">
    <property type="protein sequence ID" value="ENSMZEP00005004000.1"/>
    <property type="gene ID" value="ENSMZEG00005003094.1"/>
</dbReference>
<dbReference type="PANTHER" id="PTHR43107:SF23">
    <property type="entry name" value="VERY LONG-CHAIN ACYL-COA SYNTHETASE"/>
    <property type="match status" value="1"/>
</dbReference>
<evidence type="ECO:0000256" key="1">
    <source>
        <dbReference type="ARBA" id="ARBA00006432"/>
    </source>
</evidence>
<dbReference type="Ensembl" id="ENSMZET00005038269.1">
    <property type="protein sequence ID" value="ENSMZEP00005036977.1"/>
    <property type="gene ID" value="ENSMZEG00005027560.1"/>
</dbReference>